<evidence type="ECO:0000313" key="2">
    <source>
        <dbReference type="EMBL" id="OJJ88387.1"/>
    </source>
</evidence>
<dbReference type="GeneID" id="34460329"/>
<dbReference type="VEuPathDB" id="FungiDB:ASPGLDRAFT_31538"/>
<dbReference type="PANTHER" id="PTHR42070:SF1">
    <property type="entry name" value="FILAMENT ASSOCIATED PROTEIN, PUTATIVE (AFU_ORTHOLOGUE AFUA_8G06630)-RELATED"/>
    <property type="match status" value="1"/>
</dbReference>
<evidence type="ECO:0008006" key="4">
    <source>
        <dbReference type="Google" id="ProtNLM"/>
    </source>
</evidence>
<feature type="coiled-coil region" evidence="1">
    <location>
        <begin position="40"/>
        <end position="78"/>
    </location>
</feature>
<dbReference type="OrthoDB" id="4505928at2759"/>
<evidence type="ECO:0000313" key="3">
    <source>
        <dbReference type="Proteomes" id="UP000184300"/>
    </source>
</evidence>
<keyword evidence="3" id="KW-1185">Reference proteome</keyword>
<dbReference type="Proteomes" id="UP000184300">
    <property type="component" value="Unassembled WGS sequence"/>
</dbReference>
<proteinExistence type="predicted"/>
<gene>
    <name evidence="2" type="ORF">ASPGLDRAFT_31538</name>
</gene>
<dbReference type="AlphaFoldDB" id="A0A1L9VWX1"/>
<reference evidence="3" key="1">
    <citation type="journal article" date="2017" name="Genome Biol.">
        <title>Comparative genomics reveals high biological diversity and specific adaptations in the industrially and medically important fungal genus Aspergillus.</title>
        <authorList>
            <person name="de Vries R.P."/>
            <person name="Riley R."/>
            <person name="Wiebenga A."/>
            <person name="Aguilar-Osorio G."/>
            <person name="Amillis S."/>
            <person name="Uchima C.A."/>
            <person name="Anderluh G."/>
            <person name="Asadollahi M."/>
            <person name="Askin M."/>
            <person name="Barry K."/>
            <person name="Battaglia E."/>
            <person name="Bayram O."/>
            <person name="Benocci T."/>
            <person name="Braus-Stromeyer S.A."/>
            <person name="Caldana C."/>
            <person name="Canovas D."/>
            <person name="Cerqueira G.C."/>
            <person name="Chen F."/>
            <person name="Chen W."/>
            <person name="Choi C."/>
            <person name="Clum A."/>
            <person name="Dos Santos R.A."/>
            <person name="Damasio A.R."/>
            <person name="Diallinas G."/>
            <person name="Emri T."/>
            <person name="Fekete E."/>
            <person name="Flipphi M."/>
            <person name="Freyberg S."/>
            <person name="Gallo A."/>
            <person name="Gournas C."/>
            <person name="Habgood R."/>
            <person name="Hainaut M."/>
            <person name="Harispe M.L."/>
            <person name="Henrissat B."/>
            <person name="Hilden K.S."/>
            <person name="Hope R."/>
            <person name="Hossain A."/>
            <person name="Karabika E."/>
            <person name="Karaffa L."/>
            <person name="Karanyi Z."/>
            <person name="Krasevec N."/>
            <person name="Kuo A."/>
            <person name="Kusch H."/>
            <person name="LaButti K."/>
            <person name="Lagendijk E.L."/>
            <person name="Lapidus A."/>
            <person name="Levasseur A."/>
            <person name="Lindquist E."/>
            <person name="Lipzen A."/>
            <person name="Logrieco A.F."/>
            <person name="MacCabe A."/>
            <person name="Maekelae M.R."/>
            <person name="Malavazi I."/>
            <person name="Melin P."/>
            <person name="Meyer V."/>
            <person name="Mielnichuk N."/>
            <person name="Miskei M."/>
            <person name="Molnar A.P."/>
            <person name="Mule G."/>
            <person name="Ngan C.Y."/>
            <person name="Orejas M."/>
            <person name="Orosz E."/>
            <person name="Ouedraogo J.P."/>
            <person name="Overkamp K.M."/>
            <person name="Park H.-S."/>
            <person name="Perrone G."/>
            <person name="Piumi F."/>
            <person name="Punt P.J."/>
            <person name="Ram A.F."/>
            <person name="Ramon A."/>
            <person name="Rauscher S."/>
            <person name="Record E."/>
            <person name="Riano-Pachon D.M."/>
            <person name="Robert V."/>
            <person name="Roehrig J."/>
            <person name="Ruller R."/>
            <person name="Salamov A."/>
            <person name="Salih N.S."/>
            <person name="Samson R.A."/>
            <person name="Sandor E."/>
            <person name="Sanguinetti M."/>
            <person name="Schuetze T."/>
            <person name="Sepcic K."/>
            <person name="Shelest E."/>
            <person name="Sherlock G."/>
            <person name="Sophianopoulou V."/>
            <person name="Squina F.M."/>
            <person name="Sun H."/>
            <person name="Susca A."/>
            <person name="Todd R.B."/>
            <person name="Tsang A."/>
            <person name="Unkles S.E."/>
            <person name="van de Wiele N."/>
            <person name="van Rossen-Uffink D."/>
            <person name="Oliveira J.V."/>
            <person name="Vesth T.C."/>
            <person name="Visser J."/>
            <person name="Yu J.-H."/>
            <person name="Zhou M."/>
            <person name="Andersen M.R."/>
            <person name="Archer D.B."/>
            <person name="Baker S.E."/>
            <person name="Benoit I."/>
            <person name="Brakhage A.A."/>
            <person name="Braus G.H."/>
            <person name="Fischer R."/>
            <person name="Frisvad J.C."/>
            <person name="Goldman G.H."/>
            <person name="Houbraken J."/>
            <person name="Oakley B."/>
            <person name="Pocsi I."/>
            <person name="Scazzocchio C."/>
            <person name="Seiboth B."/>
            <person name="vanKuyk P.A."/>
            <person name="Wortman J."/>
            <person name="Dyer P.S."/>
            <person name="Grigoriev I.V."/>
        </authorList>
    </citation>
    <scope>NUCLEOTIDE SEQUENCE [LARGE SCALE GENOMIC DNA]</scope>
    <source>
        <strain evidence="3">CBS 516.65</strain>
    </source>
</reference>
<organism evidence="2 3">
    <name type="scientific">Aspergillus glaucus CBS 516.65</name>
    <dbReference type="NCBI Taxonomy" id="1160497"/>
    <lineage>
        <taxon>Eukaryota</taxon>
        <taxon>Fungi</taxon>
        <taxon>Dikarya</taxon>
        <taxon>Ascomycota</taxon>
        <taxon>Pezizomycotina</taxon>
        <taxon>Eurotiomycetes</taxon>
        <taxon>Eurotiomycetidae</taxon>
        <taxon>Eurotiales</taxon>
        <taxon>Aspergillaceae</taxon>
        <taxon>Aspergillus</taxon>
        <taxon>Aspergillus subgen. Aspergillus</taxon>
    </lineage>
</organism>
<name>A0A1L9VWX1_ASPGL</name>
<dbReference type="RefSeq" id="XP_022405063.1">
    <property type="nucleotide sequence ID" value="XM_022544068.1"/>
</dbReference>
<evidence type="ECO:0000256" key="1">
    <source>
        <dbReference type="SAM" id="Coils"/>
    </source>
</evidence>
<dbReference type="STRING" id="1160497.A0A1L9VWX1"/>
<keyword evidence="1" id="KW-0175">Coiled coil</keyword>
<dbReference type="EMBL" id="KV878889">
    <property type="protein sequence ID" value="OJJ88387.1"/>
    <property type="molecule type" value="Genomic_DNA"/>
</dbReference>
<sequence length="306" mass="33177">MAMEIEKAEVTEVEKAAESQDLARIRNNQQRCRQRRRDYVTELEQRIAEYEDSFERKVAMLQASIDELRRENERLRGLVGDGGASGEGRGAKEGIGSSNTTVVTATAAGIGAKDETNVAIPDKSSRLIPVGDVGSSLDGPVGGTCTGTESPAGPEPTLLQSSKSLPDFIGNQLDGLDMSQLPFQWNTSIPPSPSSVLRSISTDLATPSLNDYLPNTLGESTYCTQPDWLQWLSTTPTDIEPTNTVQETDTTLCTAAFGLVMRCNKQNASIGEIEAKLRCGYRSAVFQWEGCRVENRVLLAVLSEIA</sequence>
<accession>A0A1L9VWX1</accession>
<dbReference type="Gene3D" id="1.20.5.170">
    <property type="match status" value="1"/>
</dbReference>
<protein>
    <recommendedName>
        <fullName evidence="4">BZIP domain-containing protein</fullName>
    </recommendedName>
</protein>
<dbReference type="PANTHER" id="PTHR42070">
    <property type="entry name" value="FILAMENT ASSOCIATED PROTEIN, PUTATIVE (AFU_ORTHOLOGUE AFUA_8G06630)-RELATED"/>
    <property type="match status" value="1"/>
</dbReference>